<dbReference type="EMBL" id="FOZK01000002">
    <property type="protein sequence ID" value="SFR99667.1"/>
    <property type="molecule type" value="Genomic_DNA"/>
</dbReference>
<gene>
    <name evidence="2" type="ORF">SAMN05216559_2242</name>
</gene>
<evidence type="ECO:0000256" key="1">
    <source>
        <dbReference type="SAM" id="Phobius"/>
    </source>
</evidence>
<dbReference type="AlphaFoldDB" id="A0A1I6L8C4"/>
<feature type="transmembrane region" description="Helical" evidence="1">
    <location>
        <begin position="24"/>
        <end position="46"/>
    </location>
</feature>
<keyword evidence="3" id="KW-1185">Reference proteome</keyword>
<organism evidence="2 3">
    <name type="scientific">Halomicrobium zhouii</name>
    <dbReference type="NCBI Taxonomy" id="767519"/>
    <lineage>
        <taxon>Archaea</taxon>
        <taxon>Methanobacteriati</taxon>
        <taxon>Methanobacteriota</taxon>
        <taxon>Stenosarchaea group</taxon>
        <taxon>Halobacteria</taxon>
        <taxon>Halobacteriales</taxon>
        <taxon>Haloarculaceae</taxon>
        <taxon>Halomicrobium</taxon>
    </lineage>
</organism>
<evidence type="ECO:0000313" key="2">
    <source>
        <dbReference type="EMBL" id="SFR99667.1"/>
    </source>
</evidence>
<name>A0A1I6L8C4_9EURY</name>
<proteinExistence type="predicted"/>
<feature type="transmembrane region" description="Helical" evidence="1">
    <location>
        <begin position="52"/>
        <end position="75"/>
    </location>
</feature>
<evidence type="ECO:0000313" key="3">
    <source>
        <dbReference type="Proteomes" id="UP000199062"/>
    </source>
</evidence>
<keyword evidence="1" id="KW-0812">Transmembrane</keyword>
<reference evidence="2 3" key="1">
    <citation type="submission" date="2016-10" db="EMBL/GenBank/DDBJ databases">
        <authorList>
            <person name="de Groot N.N."/>
        </authorList>
    </citation>
    <scope>NUCLEOTIDE SEQUENCE [LARGE SCALE GENOMIC DNA]</scope>
    <source>
        <strain evidence="2 3">CGMCC 1.10457</strain>
    </source>
</reference>
<accession>A0A1I6L8C4</accession>
<sequence length="82" mass="9045">MNQEARSGNESRERLVAELCDRQHYFVVLFAFAVVFLLIQVPYLFVADSDSALYVVVTMNVAGSAAFALGSGVVLRTCARRD</sequence>
<protein>
    <submittedName>
        <fullName evidence="2">Uncharacterized protein</fullName>
    </submittedName>
</protein>
<keyword evidence="1" id="KW-0472">Membrane</keyword>
<dbReference type="RefSeq" id="WP_089816618.1">
    <property type="nucleotide sequence ID" value="NZ_FOZK01000002.1"/>
</dbReference>
<keyword evidence="1" id="KW-1133">Transmembrane helix</keyword>
<dbReference type="Proteomes" id="UP000199062">
    <property type="component" value="Unassembled WGS sequence"/>
</dbReference>